<protein>
    <submittedName>
        <fullName evidence="1">Uncharacterized protein</fullName>
    </submittedName>
</protein>
<dbReference type="AlphaFoldDB" id="A0A4P6WEN3"/>
<organism evidence="1 2">
    <name type="scientific">Citrobacter arsenatis</name>
    <dbReference type="NCBI Taxonomy" id="2546350"/>
    <lineage>
        <taxon>Bacteria</taxon>
        <taxon>Pseudomonadati</taxon>
        <taxon>Pseudomonadota</taxon>
        <taxon>Gammaproteobacteria</taxon>
        <taxon>Enterobacterales</taxon>
        <taxon>Enterobacteriaceae</taxon>
        <taxon>Citrobacter</taxon>
    </lineage>
</organism>
<keyword evidence="1" id="KW-0614">Plasmid</keyword>
<gene>
    <name evidence="1" type="ORF">E1B03_00790</name>
</gene>
<dbReference type="EMBL" id="CP037863">
    <property type="protein sequence ID" value="QBM21054.1"/>
    <property type="molecule type" value="Genomic_DNA"/>
</dbReference>
<evidence type="ECO:0000313" key="2">
    <source>
        <dbReference type="Proteomes" id="UP000293850"/>
    </source>
</evidence>
<dbReference type="Proteomes" id="UP000293850">
    <property type="component" value="Plasmid unnamed2"/>
</dbReference>
<geneLocation type="plasmid" evidence="1 2">
    <name>unnamed2</name>
</geneLocation>
<reference evidence="1 2" key="1">
    <citation type="submission" date="2019-03" db="EMBL/GenBank/DDBJ databases">
        <title>Complete genome sequence of an arsenate-respiring bacteria, Citrobacter sp. LY-1.</title>
        <authorList>
            <person name="Wang H."/>
            <person name="Liu Y."/>
            <person name="Li Q."/>
            <person name="Huang J."/>
        </authorList>
    </citation>
    <scope>NUCLEOTIDE SEQUENCE [LARGE SCALE GENOMIC DNA]</scope>
    <source>
        <strain evidence="1 2">LY-1</strain>
        <plasmid evidence="1 2">unnamed2</plasmid>
    </source>
</reference>
<dbReference type="RefSeq" id="WP_131334166.1">
    <property type="nucleotide sequence ID" value="NZ_CP037863.1"/>
</dbReference>
<sequence>MATQVISAIPASSLIILVAENENNATAAEDWDVMEFHTLAELKKLRKHSPEKMKGRYFYALSKGVDPQFRHIHLTEAEHFKQFVRKIERMGLSI</sequence>
<proteinExistence type="predicted"/>
<evidence type="ECO:0000313" key="1">
    <source>
        <dbReference type="EMBL" id="QBM21054.1"/>
    </source>
</evidence>
<keyword evidence="2" id="KW-1185">Reference proteome</keyword>
<dbReference type="KEGG" id="cars:E1B03_00790"/>
<accession>A0A4P6WEN3</accession>
<name>A0A4P6WEN3_9ENTR</name>